<evidence type="ECO:0000256" key="2">
    <source>
        <dbReference type="ARBA" id="ARBA00023054"/>
    </source>
</evidence>
<dbReference type="GO" id="GO:0097546">
    <property type="term" value="C:ciliary base"/>
    <property type="evidence" value="ECO:0007669"/>
    <property type="project" value="TreeGrafter"/>
</dbReference>
<proteinExistence type="predicted"/>
<evidence type="ECO:0000313" key="6">
    <source>
        <dbReference type="Proteomes" id="UP000288716"/>
    </source>
</evidence>
<dbReference type="AlphaFoldDB" id="A0A443SUR2"/>
<evidence type="ECO:0000313" key="5">
    <source>
        <dbReference type="EMBL" id="RWS31234.1"/>
    </source>
</evidence>
<dbReference type="GO" id="GO:0036064">
    <property type="term" value="C:ciliary basal body"/>
    <property type="evidence" value="ECO:0007669"/>
    <property type="project" value="TreeGrafter"/>
</dbReference>
<dbReference type="GO" id="GO:0060271">
    <property type="term" value="P:cilium assembly"/>
    <property type="evidence" value="ECO:0007669"/>
    <property type="project" value="TreeGrafter"/>
</dbReference>
<dbReference type="InterPro" id="IPR028172">
    <property type="entry name" value="FT20"/>
</dbReference>
<dbReference type="GO" id="GO:0005813">
    <property type="term" value="C:centrosome"/>
    <property type="evidence" value="ECO:0007669"/>
    <property type="project" value="TreeGrafter"/>
</dbReference>
<feature type="coiled-coil region" evidence="4">
    <location>
        <begin position="104"/>
        <end position="131"/>
    </location>
</feature>
<protein>
    <recommendedName>
        <fullName evidence="7">Intraflagellar transport protein 20-like protein</fullName>
    </recommendedName>
</protein>
<keyword evidence="2 4" id="KW-0175">Coiled coil</keyword>
<dbReference type="GO" id="GO:0097730">
    <property type="term" value="C:non-motile cilium"/>
    <property type="evidence" value="ECO:0007669"/>
    <property type="project" value="TreeGrafter"/>
</dbReference>
<gene>
    <name evidence="5" type="ORF">B4U80_02725</name>
</gene>
<dbReference type="GO" id="GO:0005737">
    <property type="term" value="C:cytoplasm"/>
    <property type="evidence" value="ECO:0007669"/>
    <property type="project" value="TreeGrafter"/>
</dbReference>
<evidence type="ECO:0008006" key="7">
    <source>
        <dbReference type="Google" id="ProtNLM"/>
    </source>
</evidence>
<evidence type="ECO:0000256" key="4">
    <source>
        <dbReference type="SAM" id="Coils"/>
    </source>
</evidence>
<dbReference type="EMBL" id="NCKV01000228">
    <property type="protein sequence ID" value="RWS31234.1"/>
    <property type="molecule type" value="Genomic_DNA"/>
</dbReference>
<accession>A0A443SUR2</accession>
<organism evidence="5 6">
    <name type="scientific">Leptotrombidium deliense</name>
    <dbReference type="NCBI Taxonomy" id="299467"/>
    <lineage>
        <taxon>Eukaryota</taxon>
        <taxon>Metazoa</taxon>
        <taxon>Ecdysozoa</taxon>
        <taxon>Arthropoda</taxon>
        <taxon>Chelicerata</taxon>
        <taxon>Arachnida</taxon>
        <taxon>Acari</taxon>
        <taxon>Acariformes</taxon>
        <taxon>Trombidiformes</taxon>
        <taxon>Prostigmata</taxon>
        <taxon>Anystina</taxon>
        <taxon>Parasitengona</taxon>
        <taxon>Trombiculoidea</taxon>
        <taxon>Trombiculidae</taxon>
        <taxon>Leptotrombidium</taxon>
    </lineage>
</organism>
<comment type="caution">
    <text evidence="5">The sequence shown here is derived from an EMBL/GenBank/DDBJ whole genome shotgun (WGS) entry which is preliminary data.</text>
</comment>
<name>A0A443SUR2_9ACAR</name>
<dbReference type="PANTHER" id="PTHR31978">
    <property type="entry name" value="INTRAFLAGELLAR TRANSPORT PROTEIN 20 HOMOLOG"/>
    <property type="match status" value="1"/>
</dbReference>
<keyword evidence="6" id="KW-1185">Reference proteome</keyword>
<dbReference type="Pfam" id="PF14931">
    <property type="entry name" value="IFT20"/>
    <property type="match status" value="2"/>
</dbReference>
<dbReference type="OrthoDB" id="10254896at2759"/>
<keyword evidence="3" id="KW-0966">Cell projection</keyword>
<dbReference type="STRING" id="299467.A0A443SUR2"/>
<evidence type="ECO:0000256" key="3">
    <source>
        <dbReference type="ARBA" id="ARBA00023273"/>
    </source>
</evidence>
<dbReference type="VEuPathDB" id="VectorBase:LDEU000808"/>
<dbReference type="PANTHER" id="PTHR31978:SF1">
    <property type="entry name" value="INTRAFLAGELLAR TRANSPORT PROTEIN 20 HOMOLOG"/>
    <property type="match status" value="1"/>
</dbReference>
<dbReference type="GO" id="GO:0061512">
    <property type="term" value="P:protein localization to cilium"/>
    <property type="evidence" value="ECO:0007669"/>
    <property type="project" value="TreeGrafter"/>
</dbReference>
<dbReference type="GO" id="GO:0030990">
    <property type="term" value="C:intraciliary transport particle"/>
    <property type="evidence" value="ECO:0007669"/>
    <property type="project" value="TreeGrafter"/>
</dbReference>
<sequence length="146" mass="16848">MAENKLAKIGLFFDESNQIRVLEPEAIQQTINLNNECSDFVEGIDNTAHLPCNSFTRITNFRNVVDNFIALIDKLAKDVEKSKIKALGSRNQLKSVAKQREVEKQQLIALIAEKRHELQRLKIQHESLTKEEAEENDFLEYLSHQQ</sequence>
<comment type="subcellular location">
    <subcellularLocation>
        <location evidence="1">Cell projection</location>
        <location evidence="1">Cilium</location>
    </subcellularLocation>
</comment>
<dbReference type="Proteomes" id="UP000288716">
    <property type="component" value="Unassembled WGS sequence"/>
</dbReference>
<evidence type="ECO:0000256" key="1">
    <source>
        <dbReference type="ARBA" id="ARBA00004138"/>
    </source>
</evidence>
<reference evidence="5 6" key="1">
    <citation type="journal article" date="2018" name="Gigascience">
        <title>Genomes of trombidid mites reveal novel predicted allergens and laterally-transferred genes associated with secondary metabolism.</title>
        <authorList>
            <person name="Dong X."/>
            <person name="Chaisiri K."/>
            <person name="Xia D."/>
            <person name="Armstrong S.D."/>
            <person name="Fang Y."/>
            <person name="Donnelly M.J."/>
            <person name="Kadowaki T."/>
            <person name="McGarry J.W."/>
            <person name="Darby A.C."/>
            <person name="Makepeace B.L."/>
        </authorList>
    </citation>
    <scope>NUCLEOTIDE SEQUENCE [LARGE SCALE GENOMIC DNA]</scope>
    <source>
        <strain evidence="5">UoL-UT</strain>
    </source>
</reference>